<keyword evidence="3 9" id="KW-0963">Cytoplasm</keyword>
<dbReference type="GO" id="GO:0003677">
    <property type="term" value="F:DNA binding"/>
    <property type="evidence" value="ECO:0007669"/>
    <property type="project" value="UniProtKB-UniRule"/>
</dbReference>
<dbReference type="Gene3D" id="3.10.150.10">
    <property type="entry name" value="DNA Polymerase III, subunit A, domain 2"/>
    <property type="match status" value="1"/>
</dbReference>
<organism evidence="13 14">
    <name type="scientific">Candidatus Tagabacteria bacterium CG_4_9_14_0_2_um_filter_41_11</name>
    <dbReference type="NCBI Taxonomy" id="1975019"/>
    <lineage>
        <taxon>Bacteria</taxon>
        <taxon>Candidatus Tagaibacteriota</taxon>
    </lineage>
</organism>
<evidence type="ECO:0000259" key="11">
    <source>
        <dbReference type="Pfam" id="PF02767"/>
    </source>
</evidence>
<dbReference type="PANTHER" id="PTHR30478:SF0">
    <property type="entry name" value="BETA SLIDING CLAMP"/>
    <property type="match status" value="1"/>
</dbReference>
<dbReference type="GO" id="GO:0003887">
    <property type="term" value="F:DNA-directed DNA polymerase activity"/>
    <property type="evidence" value="ECO:0007669"/>
    <property type="project" value="UniProtKB-UniRule"/>
</dbReference>
<accession>A0A2M8ER52</accession>
<keyword evidence="6 9" id="KW-0235">DNA replication</keyword>
<feature type="domain" description="DNA polymerase III beta sliding clamp C-terminal" evidence="12">
    <location>
        <begin position="246"/>
        <end position="365"/>
    </location>
</feature>
<keyword evidence="5 9" id="KW-0548">Nucleotidyltransferase</keyword>
<dbReference type="AlphaFoldDB" id="A0A2M8ER52"/>
<comment type="function">
    <text evidence="9">Confers DNA tethering and processivity to DNA polymerases and other proteins. Acts as a clamp, forming a ring around DNA (a reaction catalyzed by the clamp-loading complex) which diffuses in an ATP-independent manner freely and bidirectionally along dsDNA. Initially characterized for its ability to contact the catalytic subunit of DNA polymerase III (Pol III), a complex, multichain enzyme responsible for most of the replicative synthesis in bacteria; Pol III exhibits 3'-5' exonuclease proofreading activity. The beta chain is required for initiation of replication as well as for processivity of DNA replication.</text>
</comment>
<evidence type="ECO:0000256" key="1">
    <source>
        <dbReference type="ARBA" id="ARBA00004496"/>
    </source>
</evidence>
<protein>
    <recommendedName>
        <fullName evidence="9">Beta sliding clamp</fullName>
    </recommendedName>
</protein>
<dbReference type="InterPro" id="IPR022635">
    <property type="entry name" value="DNA_polIII_beta_C"/>
</dbReference>
<evidence type="ECO:0000256" key="5">
    <source>
        <dbReference type="ARBA" id="ARBA00022695"/>
    </source>
</evidence>
<reference evidence="14" key="1">
    <citation type="submission" date="2017-09" db="EMBL/GenBank/DDBJ databases">
        <title>Depth-based differentiation of microbial function through sediment-hosted aquifers and enrichment of novel symbionts in the deep terrestrial subsurface.</title>
        <authorList>
            <person name="Probst A.J."/>
            <person name="Ladd B."/>
            <person name="Jarett J.K."/>
            <person name="Geller-Mcgrath D.E."/>
            <person name="Sieber C.M.K."/>
            <person name="Emerson J.B."/>
            <person name="Anantharaman K."/>
            <person name="Thomas B.C."/>
            <person name="Malmstrom R."/>
            <person name="Stieglmeier M."/>
            <person name="Klingl A."/>
            <person name="Woyke T."/>
            <person name="Ryan C.M."/>
            <person name="Banfield J.F."/>
        </authorList>
    </citation>
    <scope>NUCLEOTIDE SEQUENCE [LARGE SCALE GENOMIC DNA]</scope>
</reference>
<sequence>MKLKCLTYHLKESLALAERISGKNITLPILNSVLISAKKKELKIIATNLEVGVEIKIPAKIEKEGENAVPSKLLYNFLSNLPSDENIELEAFQNNLTISSNNTSTIIKGYPVEDFPILPTIKEKEIFFNLPVKDFLSGLNSVYYACSFTEMKPEIASVFINSQKNAPLTFVATDSFRLARKNIPYTFLDFPPLLIPYRNVIEIMRIFENENGDIRLIPSKNQLFLFSERIKLVSRLTEGNFPDYEEIIPKKFLTDVVIDKALFNNSLKTASIFSGKLNEIKLEVIPEKKIAKLQASHSDLGENKTNIPIEISGEKLKITFNHRYIIDGLKCVPSDKILLRFNGENKPILITGAKDNSFYYLVMPMKDV</sequence>
<dbReference type="PANTHER" id="PTHR30478">
    <property type="entry name" value="DNA POLYMERASE III SUBUNIT BETA"/>
    <property type="match status" value="1"/>
</dbReference>
<dbReference type="Proteomes" id="UP000230228">
    <property type="component" value="Unassembled WGS sequence"/>
</dbReference>
<dbReference type="GO" id="GO:0009360">
    <property type="term" value="C:DNA polymerase III complex"/>
    <property type="evidence" value="ECO:0007669"/>
    <property type="project" value="InterPro"/>
</dbReference>
<evidence type="ECO:0000313" key="14">
    <source>
        <dbReference type="Proteomes" id="UP000230228"/>
    </source>
</evidence>
<proteinExistence type="inferred from homology"/>
<evidence type="ECO:0000259" key="12">
    <source>
        <dbReference type="Pfam" id="PF02768"/>
    </source>
</evidence>
<feature type="domain" description="DNA polymerase III beta sliding clamp N-terminal" evidence="10">
    <location>
        <begin position="1"/>
        <end position="119"/>
    </location>
</feature>
<comment type="similarity">
    <text evidence="2 9">Belongs to the beta sliding clamp family.</text>
</comment>
<evidence type="ECO:0000313" key="13">
    <source>
        <dbReference type="EMBL" id="PJC25202.1"/>
    </source>
</evidence>
<name>A0A2M8ER52_9BACT</name>
<dbReference type="InterPro" id="IPR001001">
    <property type="entry name" value="DNA_polIII_beta"/>
</dbReference>
<keyword evidence="7 9" id="KW-0239">DNA-directed DNA polymerase</keyword>
<evidence type="ECO:0000259" key="10">
    <source>
        <dbReference type="Pfam" id="PF00712"/>
    </source>
</evidence>
<dbReference type="PIRSF" id="PIRSF000804">
    <property type="entry name" value="DNA_pol_III_b"/>
    <property type="match status" value="1"/>
</dbReference>
<dbReference type="InterPro" id="IPR046938">
    <property type="entry name" value="DNA_clamp_sf"/>
</dbReference>
<dbReference type="Pfam" id="PF02768">
    <property type="entry name" value="DNA_pol3_beta_3"/>
    <property type="match status" value="1"/>
</dbReference>
<dbReference type="GO" id="GO:0005737">
    <property type="term" value="C:cytoplasm"/>
    <property type="evidence" value="ECO:0007669"/>
    <property type="project" value="UniProtKB-SubCell"/>
</dbReference>
<evidence type="ECO:0000256" key="4">
    <source>
        <dbReference type="ARBA" id="ARBA00022679"/>
    </source>
</evidence>
<dbReference type="GO" id="GO:0006271">
    <property type="term" value="P:DNA strand elongation involved in DNA replication"/>
    <property type="evidence" value="ECO:0007669"/>
    <property type="project" value="TreeGrafter"/>
</dbReference>
<dbReference type="NCBIfam" id="TIGR00663">
    <property type="entry name" value="dnan"/>
    <property type="match status" value="1"/>
</dbReference>
<comment type="subunit">
    <text evidence="9">Forms a ring-shaped head-to-tail homodimer around DNA.</text>
</comment>
<evidence type="ECO:0000256" key="7">
    <source>
        <dbReference type="ARBA" id="ARBA00022932"/>
    </source>
</evidence>
<dbReference type="Pfam" id="PF00712">
    <property type="entry name" value="DNA_pol3_beta"/>
    <property type="match status" value="1"/>
</dbReference>
<feature type="domain" description="DNA polymerase III beta sliding clamp central" evidence="11">
    <location>
        <begin position="130"/>
        <end position="243"/>
    </location>
</feature>
<evidence type="ECO:0000256" key="8">
    <source>
        <dbReference type="ARBA" id="ARBA00023125"/>
    </source>
</evidence>
<evidence type="ECO:0000256" key="2">
    <source>
        <dbReference type="ARBA" id="ARBA00010752"/>
    </source>
</evidence>
<dbReference type="Gene3D" id="3.70.10.10">
    <property type="match status" value="1"/>
</dbReference>
<dbReference type="InterPro" id="IPR022634">
    <property type="entry name" value="DNA_polIII_beta_N"/>
</dbReference>
<dbReference type="CDD" id="cd00140">
    <property type="entry name" value="beta_clamp"/>
    <property type="match status" value="1"/>
</dbReference>
<dbReference type="SUPFAM" id="SSF55979">
    <property type="entry name" value="DNA clamp"/>
    <property type="match status" value="3"/>
</dbReference>
<evidence type="ECO:0000256" key="6">
    <source>
        <dbReference type="ARBA" id="ARBA00022705"/>
    </source>
</evidence>
<evidence type="ECO:0000256" key="9">
    <source>
        <dbReference type="PIRNR" id="PIRNR000804"/>
    </source>
</evidence>
<dbReference type="SMART" id="SM00480">
    <property type="entry name" value="POL3Bc"/>
    <property type="match status" value="1"/>
</dbReference>
<dbReference type="Pfam" id="PF02767">
    <property type="entry name" value="DNA_pol3_beta_2"/>
    <property type="match status" value="1"/>
</dbReference>
<comment type="subcellular location">
    <subcellularLocation>
        <location evidence="1 9">Cytoplasm</location>
    </subcellularLocation>
</comment>
<comment type="caution">
    <text evidence="13">The sequence shown here is derived from an EMBL/GenBank/DDBJ whole genome shotgun (WGS) entry which is preliminary data.</text>
</comment>
<dbReference type="GO" id="GO:0008408">
    <property type="term" value="F:3'-5' exonuclease activity"/>
    <property type="evidence" value="ECO:0007669"/>
    <property type="project" value="InterPro"/>
</dbReference>
<keyword evidence="4 9" id="KW-0808">Transferase</keyword>
<evidence type="ECO:0000256" key="3">
    <source>
        <dbReference type="ARBA" id="ARBA00022490"/>
    </source>
</evidence>
<gene>
    <name evidence="13" type="primary">dnaN</name>
    <name evidence="13" type="ORF">CO056_01570</name>
</gene>
<dbReference type="InterPro" id="IPR022637">
    <property type="entry name" value="DNA_polIII_beta_cen"/>
</dbReference>
<dbReference type="EMBL" id="PFSH01000022">
    <property type="protein sequence ID" value="PJC25202.1"/>
    <property type="molecule type" value="Genomic_DNA"/>
</dbReference>
<keyword evidence="8" id="KW-0238">DNA-binding</keyword>